<dbReference type="CDD" id="cd01837">
    <property type="entry name" value="SGNH_plant_lipase_like"/>
    <property type="match status" value="1"/>
</dbReference>
<keyword evidence="6" id="KW-1185">Reference proteome</keyword>
<accession>A0A9R1VJ18</accession>
<dbReference type="EMBL" id="NBSK02000005">
    <property type="protein sequence ID" value="KAJ0206249.1"/>
    <property type="molecule type" value="Genomic_DNA"/>
</dbReference>
<evidence type="ECO:0000313" key="5">
    <source>
        <dbReference type="EMBL" id="KAJ0206249.1"/>
    </source>
</evidence>
<dbReference type="GO" id="GO:0016788">
    <property type="term" value="F:hydrolase activity, acting on ester bonds"/>
    <property type="evidence" value="ECO:0007669"/>
    <property type="project" value="InterPro"/>
</dbReference>
<dbReference type="Gene3D" id="3.40.50.1110">
    <property type="entry name" value="SGNH hydrolase"/>
    <property type="match status" value="1"/>
</dbReference>
<protein>
    <recommendedName>
        <fullName evidence="7">GDSL esterase/lipase At5g55050-like</fullName>
    </recommendedName>
</protein>
<dbReference type="AlphaFoldDB" id="A0A9R1VJ18"/>
<dbReference type="Proteomes" id="UP000235145">
    <property type="component" value="Unassembled WGS sequence"/>
</dbReference>
<evidence type="ECO:0008006" key="7">
    <source>
        <dbReference type="Google" id="ProtNLM"/>
    </source>
</evidence>
<name>A0A9R1VJ18_LACSA</name>
<dbReference type="InterPro" id="IPR001087">
    <property type="entry name" value="GDSL"/>
</dbReference>
<evidence type="ECO:0000256" key="2">
    <source>
        <dbReference type="ARBA" id="ARBA00022801"/>
    </source>
</evidence>
<feature type="signal peptide" evidence="4">
    <location>
        <begin position="1"/>
        <end position="24"/>
    </location>
</feature>
<comment type="similarity">
    <text evidence="1">Belongs to the 'GDSL' lipolytic enzyme family.</text>
</comment>
<comment type="caution">
    <text evidence="5">The sequence shown here is derived from an EMBL/GenBank/DDBJ whole genome shotgun (WGS) entry which is preliminary data.</text>
</comment>
<sequence length="370" mass="40263">MAASINRSPFNFISLLLWCGLVFGSGGLCESVPGVYIFGDSLVDVGNNNYLSLSLAKADFPHNGVDFPTGKATGRFSNGKNAADFLAEKVGLPFAPPYLSLVSKSKKLSSSNSTVTGVSFASGGAGIFNGTDELFKQSIPLTKQVGYYSLVHDQLVQQMGSNSAEAHLSKSLFLIVIGSNDLFGYFNKDSKVSKQYTPQQYIDLMASTLKGLIKNMYTLGARKFVVSGVGVIGCCPAQRKQNTTGDCKMEANYWSMKYNEGLKALLRGLKSESSDISYSYFDTYAAMNGLIQHPQTYGITEIKEACCGLGNLKADIPCIPISTYCSNRKNHLFWDLYHPTETASNIFANIIYSGSQQFTTPMNVEQLINM</sequence>
<keyword evidence="2" id="KW-0378">Hydrolase</keyword>
<keyword evidence="4" id="KW-0732">Signal</keyword>
<evidence type="ECO:0000256" key="1">
    <source>
        <dbReference type="ARBA" id="ARBA00008668"/>
    </source>
</evidence>
<dbReference type="InterPro" id="IPR036514">
    <property type="entry name" value="SGNH_hydro_sf"/>
</dbReference>
<dbReference type="GO" id="GO:0016042">
    <property type="term" value="P:lipid catabolic process"/>
    <property type="evidence" value="ECO:0007669"/>
    <property type="project" value="UniProtKB-KW"/>
</dbReference>
<keyword evidence="3" id="KW-0442">Lipid degradation</keyword>
<evidence type="ECO:0000256" key="3">
    <source>
        <dbReference type="ARBA" id="ARBA00022963"/>
    </source>
</evidence>
<dbReference type="InterPro" id="IPR051058">
    <property type="entry name" value="GDSL_Est/Lipase"/>
</dbReference>
<dbReference type="SUPFAM" id="SSF52266">
    <property type="entry name" value="SGNH hydrolase"/>
    <property type="match status" value="1"/>
</dbReference>
<dbReference type="InterPro" id="IPR035669">
    <property type="entry name" value="SGNH_plant_lipase-like"/>
</dbReference>
<evidence type="ECO:0000256" key="4">
    <source>
        <dbReference type="SAM" id="SignalP"/>
    </source>
</evidence>
<dbReference type="Gramene" id="rna-gnl|WGS:NBSK|LSAT_5X3561_mrna">
    <property type="protein sequence ID" value="cds-PLY72366.1"/>
    <property type="gene ID" value="gene-LSAT_5X3561"/>
</dbReference>
<feature type="chain" id="PRO_5040184314" description="GDSL esterase/lipase At5g55050-like" evidence="4">
    <location>
        <begin position="25"/>
        <end position="370"/>
    </location>
</feature>
<evidence type="ECO:0000313" key="6">
    <source>
        <dbReference type="Proteomes" id="UP000235145"/>
    </source>
</evidence>
<organism evidence="5 6">
    <name type="scientific">Lactuca sativa</name>
    <name type="common">Garden lettuce</name>
    <dbReference type="NCBI Taxonomy" id="4236"/>
    <lineage>
        <taxon>Eukaryota</taxon>
        <taxon>Viridiplantae</taxon>
        <taxon>Streptophyta</taxon>
        <taxon>Embryophyta</taxon>
        <taxon>Tracheophyta</taxon>
        <taxon>Spermatophyta</taxon>
        <taxon>Magnoliopsida</taxon>
        <taxon>eudicotyledons</taxon>
        <taxon>Gunneridae</taxon>
        <taxon>Pentapetalae</taxon>
        <taxon>asterids</taxon>
        <taxon>campanulids</taxon>
        <taxon>Asterales</taxon>
        <taxon>Asteraceae</taxon>
        <taxon>Cichorioideae</taxon>
        <taxon>Cichorieae</taxon>
        <taxon>Lactucinae</taxon>
        <taxon>Lactuca</taxon>
    </lineage>
</organism>
<reference evidence="5 6" key="1">
    <citation type="journal article" date="2017" name="Nat. Commun.">
        <title>Genome assembly with in vitro proximity ligation data and whole-genome triplication in lettuce.</title>
        <authorList>
            <person name="Reyes-Chin-Wo S."/>
            <person name="Wang Z."/>
            <person name="Yang X."/>
            <person name="Kozik A."/>
            <person name="Arikit S."/>
            <person name="Song C."/>
            <person name="Xia L."/>
            <person name="Froenicke L."/>
            <person name="Lavelle D.O."/>
            <person name="Truco M.J."/>
            <person name="Xia R."/>
            <person name="Zhu S."/>
            <person name="Xu C."/>
            <person name="Xu H."/>
            <person name="Xu X."/>
            <person name="Cox K."/>
            <person name="Korf I."/>
            <person name="Meyers B.C."/>
            <person name="Michelmore R.W."/>
        </authorList>
    </citation>
    <scope>NUCLEOTIDE SEQUENCE [LARGE SCALE GENOMIC DNA]</scope>
    <source>
        <strain evidence="6">cv. Salinas</strain>
        <tissue evidence="5">Seedlings</tissue>
    </source>
</reference>
<gene>
    <name evidence="5" type="ORF">LSAT_V11C500230000</name>
</gene>
<dbReference type="PANTHER" id="PTHR45648">
    <property type="entry name" value="GDSL LIPASE/ACYLHYDROLASE FAMILY PROTEIN (AFU_ORTHOLOGUE AFUA_4G14700)"/>
    <property type="match status" value="1"/>
</dbReference>
<proteinExistence type="inferred from homology"/>
<dbReference type="Pfam" id="PF00657">
    <property type="entry name" value="Lipase_GDSL"/>
    <property type="match status" value="1"/>
</dbReference>
<keyword evidence="3" id="KW-0443">Lipid metabolism</keyword>
<dbReference type="PANTHER" id="PTHR45648:SF90">
    <property type="entry name" value="GDSL-LIKE LIPASE_ACYLHYDROLASE SUPERFAMILY PROTEIN-RELATED"/>
    <property type="match status" value="1"/>
</dbReference>
<dbReference type="OrthoDB" id="1600564at2759"/>